<protein>
    <submittedName>
        <fullName evidence="3">Flagellar protein FlgJ</fullName>
    </submittedName>
</protein>
<dbReference type="Proteomes" id="UP000552700">
    <property type="component" value="Unassembled WGS sequence"/>
</dbReference>
<dbReference type="InterPro" id="IPR019301">
    <property type="entry name" value="Flagellar_prot_FlgJ_N"/>
</dbReference>
<keyword evidence="3" id="KW-0966">Cell projection</keyword>
<proteinExistence type="predicted"/>
<keyword evidence="3" id="KW-0969">Cilium</keyword>
<feature type="domain" description="Flagellar protein FlgJ N-terminal" evidence="2">
    <location>
        <begin position="42"/>
        <end position="88"/>
    </location>
</feature>
<name>A0A841J2R3_9SPHN</name>
<evidence type="ECO:0000256" key="1">
    <source>
        <dbReference type="SAM" id="MobiDB-lite"/>
    </source>
</evidence>
<dbReference type="Pfam" id="PF10135">
    <property type="entry name" value="Rod-binding"/>
    <property type="match status" value="1"/>
</dbReference>
<evidence type="ECO:0000313" key="3">
    <source>
        <dbReference type="EMBL" id="MBB6123816.1"/>
    </source>
</evidence>
<feature type="compositionally biased region" description="Low complexity" evidence="1">
    <location>
        <begin position="96"/>
        <end position="117"/>
    </location>
</feature>
<sequence length="117" mass="11892">MTQVSSPLSPSATVAATAAPDPSLVKAAKAFEAIFLRQMISAMRSSSLSEGLNDSSAGEQFRDMSDARTADNMAETGSFGVANMLIRQLSRPPATPGTAAAGYAAANPAPATESTTP</sequence>
<accession>A0A841J2R3</accession>
<reference evidence="3 4" key="1">
    <citation type="submission" date="2020-08" db="EMBL/GenBank/DDBJ databases">
        <title>Genomic Encyclopedia of Type Strains, Phase IV (KMG-IV): sequencing the most valuable type-strain genomes for metagenomic binning, comparative biology and taxonomic classification.</title>
        <authorList>
            <person name="Goeker M."/>
        </authorList>
    </citation>
    <scope>NUCLEOTIDE SEQUENCE [LARGE SCALE GENOMIC DNA]</scope>
    <source>
        <strain evidence="3 4">DSM 102255</strain>
    </source>
</reference>
<evidence type="ECO:0000313" key="4">
    <source>
        <dbReference type="Proteomes" id="UP000552700"/>
    </source>
</evidence>
<dbReference type="RefSeq" id="WP_184079272.1">
    <property type="nucleotide sequence ID" value="NZ_JACIJP010000002.1"/>
</dbReference>
<gene>
    <name evidence="3" type="ORF">FHS92_001545</name>
</gene>
<dbReference type="AlphaFoldDB" id="A0A841J2R3"/>
<dbReference type="EMBL" id="JACIJP010000002">
    <property type="protein sequence ID" value="MBB6123816.1"/>
    <property type="molecule type" value="Genomic_DNA"/>
</dbReference>
<keyword evidence="3" id="KW-0282">Flagellum</keyword>
<organism evidence="3 4">
    <name type="scientific">Sphingobium subterraneum</name>
    <dbReference type="NCBI Taxonomy" id="627688"/>
    <lineage>
        <taxon>Bacteria</taxon>
        <taxon>Pseudomonadati</taxon>
        <taxon>Pseudomonadota</taxon>
        <taxon>Alphaproteobacteria</taxon>
        <taxon>Sphingomonadales</taxon>
        <taxon>Sphingomonadaceae</taxon>
        <taxon>Sphingobium</taxon>
    </lineage>
</organism>
<comment type="caution">
    <text evidence="3">The sequence shown here is derived from an EMBL/GenBank/DDBJ whole genome shotgun (WGS) entry which is preliminary data.</text>
</comment>
<keyword evidence="4" id="KW-1185">Reference proteome</keyword>
<feature type="region of interest" description="Disordered" evidence="1">
    <location>
        <begin position="90"/>
        <end position="117"/>
    </location>
</feature>
<evidence type="ECO:0000259" key="2">
    <source>
        <dbReference type="Pfam" id="PF10135"/>
    </source>
</evidence>